<accession>A0A2P2I3T7</accession>
<name>A0A2P2I3T7_9CRUS</name>
<dbReference type="GO" id="GO:0016020">
    <property type="term" value="C:membrane"/>
    <property type="evidence" value="ECO:0007669"/>
    <property type="project" value="UniProtKB-SubCell"/>
</dbReference>
<dbReference type="InterPro" id="IPR010432">
    <property type="entry name" value="RDD"/>
</dbReference>
<dbReference type="AlphaFoldDB" id="A0A2P2I3T7"/>
<organism evidence="7">
    <name type="scientific">Hirondellea gigas</name>
    <dbReference type="NCBI Taxonomy" id="1518452"/>
    <lineage>
        <taxon>Eukaryota</taxon>
        <taxon>Metazoa</taxon>
        <taxon>Ecdysozoa</taxon>
        <taxon>Arthropoda</taxon>
        <taxon>Crustacea</taxon>
        <taxon>Multicrustacea</taxon>
        <taxon>Malacostraca</taxon>
        <taxon>Eumalacostraca</taxon>
        <taxon>Peracarida</taxon>
        <taxon>Amphipoda</taxon>
        <taxon>Amphilochidea</taxon>
        <taxon>Lysianassida</taxon>
        <taxon>Lysianassidira</taxon>
        <taxon>Lysianassoidea</taxon>
        <taxon>Lysianassidae</taxon>
        <taxon>Hirondellea</taxon>
    </lineage>
</organism>
<proteinExistence type="evidence at transcript level"/>
<dbReference type="PANTHER" id="PTHR13659:SF5">
    <property type="entry name" value="PROTEIN FAM8A1"/>
    <property type="match status" value="1"/>
</dbReference>
<feature type="region of interest" description="Disordered" evidence="5">
    <location>
        <begin position="58"/>
        <end position="94"/>
    </location>
</feature>
<evidence type="ECO:0000259" key="6">
    <source>
        <dbReference type="Pfam" id="PF06271"/>
    </source>
</evidence>
<sequence length="290" mass="32495">MEIKKINEYEGIYKTSGEYAAALRSWLSQVHHLQCISAGFPYFLAASLQQASGPAISSTASITSSSTTTTTTSRPTTTTPAPQSRQQQLPTERGREYTVPPLWKRFIAETIDFLLLFTIKLAVTYVAVDFFDVFDIDQFNLETLRADVLSDYRLTMNMTWDILLLETIHRIGNCLFEALCLHRGGGGVGGATPGKRVMGLRVVRCQWAVPTLNDQVLVYPAQDLGLGRALLRAVAKNIAITLLFPLCVTMFFYQHNRTLYDVLAGSVVVEERRPVVNRNNNDNNNNNRRQ</sequence>
<evidence type="ECO:0000256" key="1">
    <source>
        <dbReference type="ARBA" id="ARBA00004141"/>
    </source>
</evidence>
<evidence type="ECO:0000313" key="7">
    <source>
        <dbReference type="EMBL" id="LAB68540.1"/>
    </source>
</evidence>
<evidence type="ECO:0000256" key="2">
    <source>
        <dbReference type="ARBA" id="ARBA00022692"/>
    </source>
</evidence>
<evidence type="ECO:0000256" key="4">
    <source>
        <dbReference type="ARBA" id="ARBA00023136"/>
    </source>
</evidence>
<comment type="subcellular location">
    <subcellularLocation>
        <location evidence="1">Membrane</location>
        <topology evidence="1">Multi-pass membrane protein</topology>
    </subcellularLocation>
</comment>
<evidence type="ECO:0000256" key="3">
    <source>
        <dbReference type="ARBA" id="ARBA00022989"/>
    </source>
</evidence>
<feature type="compositionally biased region" description="Low complexity" evidence="5">
    <location>
        <begin position="58"/>
        <end position="88"/>
    </location>
</feature>
<evidence type="ECO:0000313" key="8">
    <source>
        <dbReference type="EMBL" id="LAC21282.1"/>
    </source>
</evidence>
<dbReference type="InterPro" id="IPR039871">
    <property type="entry name" value="FAM8A1"/>
</dbReference>
<feature type="domain" description="RDD" evidence="6">
    <location>
        <begin position="99"/>
        <end position="265"/>
    </location>
</feature>
<keyword evidence="3" id="KW-1133">Transmembrane helix</keyword>
<protein>
    <submittedName>
        <fullName evidence="7 8">Protein FAM8A1-like</fullName>
    </submittedName>
</protein>
<dbReference type="Pfam" id="PF06271">
    <property type="entry name" value="RDD"/>
    <property type="match status" value="1"/>
</dbReference>
<reference evidence="8" key="1">
    <citation type="submission" date="2017-11" db="EMBL/GenBank/DDBJ databases">
        <title>The sensing device of the deep-sea amphipod.</title>
        <authorList>
            <person name="Kobayashi H."/>
            <person name="Nagahama T."/>
            <person name="Arai W."/>
            <person name="Sasagawa Y."/>
            <person name="Umeda M."/>
            <person name="Hayashi T."/>
            <person name="Nikaido I."/>
            <person name="Watanabe H."/>
            <person name="Oguri K."/>
            <person name="Kitazato H."/>
            <person name="Fujioka K."/>
            <person name="Kido Y."/>
            <person name="Takami H."/>
        </authorList>
    </citation>
    <scope>NUCLEOTIDE SEQUENCE</scope>
    <source>
        <tissue evidence="8">Whole body</tissue>
    </source>
</reference>
<dbReference type="EMBL" id="IACF01002905">
    <property type="protein sequence ID" value="LAB68540.1"/>
    <property type="molecule type" value="mRNA"/>
</dbReference>
<keyword evidence="4" id="KW-0472">Membrane</keyword>
<reference evidence="7" key="2">
    <citation type="journal article" date="2018" name="Biosci. Biotechnol. Biochem.">
        <title>Polysaccharide hydrolase of the hadal zone amphipods Hirondellea gigas.</title>
        <authorList>
            <person name="Kobayashi H."/>
            <person name="Nagahama T."/>
            <person name="Arai W."/>
            <person name="Sasagawa Y."/>
            <person name="Umeda M."/>
            <person name="Hayashi T."/>
            <person name="Nikaido I."/>
            <person name="Watanabe H."/>
            <person name="Oguri K."/>
            <person name="Kitazato H."/>
            <person name="Fujioka K."/>
            <person name="Kido Y."/>
            <person name="Takami H."/>
        </authorList>
    </citation>
    <scope>NUCLEOTIDE SEQUENCE</scope>
    <source>
        <tissue evidence="7">Whole body</tissue>
    </source>
</reference>
<dbReference type="PANTHER" id="PTHR13659">
    <property type="entry name" value="AUTOSOMAL HIGHLY CONSERVED PROTEIN"/>
    <property type="match status" value="1"/>
</dbReference>
<keyword evidence="2" id="KW-0812">Transmembrane</keyword>
<dbReference type="EMBL" id="IACT01001970">
    <property type="protein sequence ID" value="LAC21282.1"/>
    <property type="molecule type" value="mRNA"/>
</dbReference>
<evidence type="ECO:0000256" key="5">
    <source>
        <dbReference type="SAM" id="MobiDB-lite"/>
    </source>
</evidence>